<dbReference type="InterPro" id="IPR047122">
    <property type="entry name" value="Trans-enoyl_RdTase-like"/>
</dbReference>
<dbReference type="CDD" id="cd08249">
    <property type="entry name" value="enoyl_reductase_like"/>
    <property type="match status" value="1"/>
</dbReference>
<dbReference type="Gene3D" id="3.90.180.10">
    <property type="entry name" value="Medium-chain alcohol dehydrogenases, catalytic domain"/>
    <property type="match status" value="1"/>
</dbReference>
<dbReference type="PANTHER" id="PTHR45348">
    <property type="entry name" value="HYPOTHETICAL OXIDOREDUCTASE (EUROFUNG)"/>
    <property type="match status" value="1"/>
</dbReference>
<evidence type="ECO:0000259" key="1">
    <source>
        <dbReference type="SMART" id="SM00829"/>
    </source>
</evidence>
<dbReference type="SUPFAM" id="SSF51735">
    <property type="entry name" value="NAD(P)-binding Rossmann-fold domains"/>
    <property type="match status" value="1"/>
</dbReference>
<dbReference type="GO" id="GO:0016651">
    <property type="term" value="F:oxidoreductase activity, acting on NAD(P)H"/>
    <property type="evidence" value="ECO:0007669"/>
    <property type="project" value="InterPro"/>
</dbReference>
<dbReference type="RefSeq" id="XP_041231133.1">
    <property type="nucleotide sequence ID" value="XM_041366291.1"/>
</dbReference>
<proteinExistence type="predicted"/>
<dbReference type="InterPro" id="IPR036291">
    <property type="entry name" value="NAD(P)-bd_dom_sf"/>
</dbReference>
<name>A0AAD4EG35_9AGAM</name>
<evidence type="ECO:0000313" key="3">
    <source>
        <dbReference type="Proteomes" id="UP001195769"/>
    </source>
</evidence>
<dbReference type="Pfam" id="PF08240">
    <property type="entry name" value="ADH_N"/>
    <property type="match status" value="1"/>
</dbReference>
<dbReference type="Gene3D" id="3.40.50.720">
    <property type="entry name" value="NAD(P)-binding Rossmann-like Domain"/>
    <property type="match status" value="1"/>
</dbReference>
<dbReference type="Proteomes" id="UP001195769">
    <property type="component" value="Unassembled WGS sequence"/>
</dbReference>
<dbReference type="Pfam" id="PF00107">
    <property type="entry name" value="ADH_zinc_N"/>
    <property type="match status" value="1"/>
</dbReference>
<dbReference type="EMBL" id="JABBWK010000007">
    <property type="protein sequence ID" value="KAG1905558.1"/>
    <property type="molecule type" value="Genomic_DNA"/>
</dbReference>
<dbReference type="GeneID" id="64660589"/>
<sequence>MPVCMNNRFLAHQVSIYYIDSKVGRPTSILLSTSISHVSATESPVLPQKQGNFELSSRSIPNPGVGQLLIKIQSAALNPVDYKIQDTEVVAIQYPAVLGTDIAGTVEELGEGVENFRKGDRVVAHGKFTNDFTAFQQYTLTATSFTANIPASESFDSAATIPVGLDTALVGLYGKHYGAGVTPPWTENDSGHESKKPIVILGGSSSGFIRIAAIQLARLSGFYPIITTASASNEELVKGYGATHFFDRSLSGKQLLAAISEVTDDPIKLVYDAISLPETQSVGWELLADNGTLILTLYAKVKEDEGKGRKIVQAFGNPHAPENEELCRNSWARLEKWFSDGTIQPSKYEVLPNGLEDLRQQYVCPSEAKDAIRRAVWIELPPSTIYCKKKQNALWRLLQEILVRSGDIIVFDWIRQSSEFNINNCLPARITSHTVPPRTLLSLSEDHIRTQVEQLRTPRFGNLQTYISFLVTEVRWRCDLAQESAIAYEIKADGPHDLLIPSNSIQ</sequence>
<dbReference type="SUPFAM" id="SSF50129">
    <property type="entry name" value="GroES-like"/>
    <property type="match status" value="1"/>
</dbReference>
<comment type="caution">
    <text evidence="2">The sequence shown here is derived from an EMBL/GenBank/DDBJ whole genome shotgun (WGS) entry which is preliminary data.</text>
</comment>
<feature type="domain" description="Enoyl reductase (ER)" evidence="1">
    <location>
        <begin position="51"/>
        <end position="376"/>
    </location>
</feature>
<accession>A0AAD4EG35</accession>
<gene>
    <name evidence="2" type="ORF">F5891DRAFT_1183509</name>
</gene>
<reference evidence="2" key="1">
    <citation type="journal article" date="2020" name="New Phytol.">
        <title>Comparative genomics reveals dynamic genome evolution in host specialist ectomycorrhizal fungi.</title>
        <authorList>
            <person name="Lofgren L.A."/>
            <person name="Nguyen N.H."/>
            <person name="Vilgalys R."/>
            <person name="Ruytinx J."/>
            <person name="Liao H.L."/>
            <person name="Branco S."/>
            <person name="Kuo A."/>
            <person name="LaButti K."/>
            <person name="Lipzen A."/>
            <person name="Andreopoulos W."/>
            <person name="Pangilinan J."/>
            <person name="Riley R."/>
            <person name="Hundley H."/>
            <person name="Na H."/>
            <person name="Barry K."/>
            <person name="Grigoriev I.V."/>
            <person name="Stajich J.E."/>
            <person name="Kennedy P.G."/>
        </authorList>
    </citation>
    <scope>NUCLEOTIDE SEQUENCE</scope>
    <source>
        <strain evidence="2">FC203</strain>
    </source>
</reference>
<dbReference type="SMART" id="SM00829">
    <property type="entry name" value="PKS_ER"/>
    <property type="match status" value="1"/>
</dbReference>
<dbReference type="AlphaFoldDB" id="A0AAD4EG35"/>
<dbReference type="InterPro" id="IPR020843">
    <property type="entry name" value="ER"/>
</dbReference>
<protein>
    <recommendedName>
        <fullName evidence="1">Enoyl reductase (ER) domain-containing protein</fullName>
    </recommendedName>
</protein>
<dbReference type="PANTHER" id="PTHR45348:SF2">
    <property type="entry name" value="ZINC-TYPE ALCOHOL DEHYDROGENASE-LIKE PROTEIN C2E1P3.01"/>
    <property type="match status" value="1"/>
</dbReference>
<dbReference type="InterPro" id="IPR011032">
    <property type="entry name" value="GroES-like_sf"/>
</dbReference>
<keyword evidence="3" id="KW-1185">Reference proteome</keyword>
<evidence type="ECO:0000313" key="2">
    <source>
        <dbReference type="EMBL" id="KAG1905558.1"/>
    </source>
</evidence>
<dbReference type="InterPro" id="IPR013149">
    <property type="entry name" value="ADH-like_C"/>
</dbReference>
<organism evidence="2 3">
    <name type="scientific">Suillus fuscotomentosus</name>
    <dbReference type="NCBI Taxonomy" id="1912939"/>
    <lineage>
        <taxon>Eukaryota</taxon>
        <taxon>Fungi</taxon>
        <taxon>Dikarya</taxon>
        <taxon>Basidiomycota</taxon>
        <taxon>Agaricomycotina</taxon>
        <taxon>Agaricomycetes</taxon>
        <taxon>Agaricomycetidae</taxon>
        <taxon>Boletales</taxon>
        <taxon>Suillineae</taxon>
        <taxon>Suillaceae</taxon>
        <taxon>Suillus</taxon>
    </lineage>
</organism>
<dbReference type="InterPro" id="IPR013154">
    <property type="entry name" value="ADH-like_N"/>
</dbReference>